<name>A0A8X7BQD6_9ARAC</name>
<sequence>MVYSLSDKSVIYVIHSDICDVIVSFLIQATRWTTFPVPRQTNLRALCRRSSAYLCLPPWPAPISDLWDWDCGLETSDLTLSSSLQPPQLPCCTPITHPRSSRGPLLPLRAPTAECCPLTIRRPRRSSDLSLTSPTASRSLYSDWGLRIPT</sequence>
<evidence type="ECO:0000313" key="2">
    <source>
        <dbReference type="Proteomes" id="UP000886998"/>
    </source>
</evidence>
<dbReference type="Proteomes" id="UP000886998">
    <property type="component" value="Unassembled WGS sequence"/>
</dbReference>
<organism evidence="1 2">
    <name type="scientific">Trichonephila inaurata madagascariensis</name>
    <dbReference type="NCBI Taxonomy" id="2747483"/>
    <lineage>
        <taxon>Eukaryota</taxon>
        <taxon>Metazoa</taxon>
        <taxon>Ecdysozoa</taxon>
        <taxon>Arthropoda</taxon>
        <taxon>Chelicerata</taxon>
        <taxon>Arachnida</taxon>
        <taxon>Araneae</taxon>
        <taxon>Araneomorphae</taxon>
        <taxon>Entelegynae</taxon>
        <taxon>Araneoidea</taxon>
        <taxon>Nephilidae</taxon>
        <taxon>Trichonephila</taxon>
        <taxon>Trichonephila inaurata</taxon>
    </lineage>
</organism>
<dbReference type="EMBL" id="BMAV01001583">
    <property type="protein sequence ID" value="GFY39915.1"/>
    <property type="molecule type" value="Genomic_DNA"/>
</dbReference>
<protein>
    <submittedName>
        <fullName evidence="1">Uncharacterized protein</fullName>
    </submittedName>
</protein>
<gene>
    <name evidence="1" type="ORF">TNIN_362811</name>
</gene>
<evidence type="ECO:0000313" key="1">
    <source>
        <dbReference type="EMBL" id="GFY39915.1"/>
    </source>
</evidence>
<reference evidence="1" key="1">
    <citation type="submission" date="2020-08" db="EMBL/GenBank/DDBJ databases">
        <title>Multicomponent nature underlies the extraordinary mechanical properties of spider dragline silk.</title>
        <authorList>
            <person name="Kono N."/>
            <person name="Nakamura H."/>
            <person name="Mori M."/>
            <person name="Yoshida Y."/>
            <person name="Ohtoshi R."/>
            <person name="Malay A.D."/>
            <person name="Moran D.A.P."/>
            <person name="Tomita M."/>
            <person name="Numata K."/>
            <person name="Arakawa K."/>
        </authorList>
    </citation>
    <scope>NUCLEOTIDE SEQUENCE</scope>
</reference>
<keyword evidence="2" id="KW-1185">Reference proteome</keyword>
<proteinExistence type="predicted"/>
<accession>A0A8X7BQD6</accession>
<comment type="caution">
    <text evidence="1">The sequence shown here is derived from an EMBL/GenBank/DDBJ whole genome shotgun (WGS) entry which is preliminary data.</text>
</comment>
<dbReference type="AlphaFoldDB" id="A0A8X7BQD6"/>